<sequence>MRTGPMFRKGCWMKAIAHNPWVLKGLTDTDHPPQFSRTFDLGQRKNPDEQEASHELLTVPREKKRRREKDLSRVNPLCLGIFFSQQENPFRGHKAMTGDQSFKVPNKDF</sequence>
<proteinExistence type="predicted"/>
<protein>
    <submittedName>
        <fullName evidence="2">Uncharacterized protein</fullName>
    </submittedName>
</protein>
<gene>
    <name evidence="2" type="ORF">PSON_ATCC_30995.1.T0610281</name>
</gene>
<keyword evidence="3" id="KW-1185">Reference proteome</keyword>
<dbReference type="AlphaFoldDB" id="A0A8S1NP35"/>
<feature type="region of interest" description="Disordered" evidence="1">
    <location>
        <begin position="39"/>
        <end position="70"/>
    </location>
</feature>
<evidence type="ECO:0000313" key="3">
    <source>
        <dbReference type="Proteomes" id="UP000692954"/>
    </source>
</evidence>
<evidence type="ECO:0000313" key="2">
    <source>
        <dbReference type="EMBL" id="CAD8094022.1"/>
    </source>
</evidence>
<comment type="caution">
    <text evidence="2">The sequence shown here is derived from an EMBL/GenBank/DDBJ whole genome shotgun (WGS) entry which is preliminary data.</text>
</comment>
<dbReference type="EMBL" id="CAJJDN010000061">
    <property type="protein sequence ID" value="CAD8094022.1"/>
    <property type="molecule type" value="Genomic_DNA"/>
</dbReference>
<name>A0A8S1NP35_9CILI</name>
<organism evidence="2 3">
    <name type="scientific">Paramecium sonneborni</name>
    <dbReference type="NCBI Taxonomy" id="65129"/>
    <lineage>
        <taxon>Eukaryota</taxon>
        <taxon>Sar</taxon>
        <taxon>Alveolata</taxon>
        <taxon>Ciliophora</taxon>
        <taxon>Intramacronucleata</taxon>
        <taxon>Oligohymenophorea</taxon>
        <taxon>Peniculida</taxon>
        <taxon>Parameciidae</taxon>
        <taxon>Paramecium</taxon>
    </lineage>
</organism>
<evidence type="ECO:0000256" key="1">
    <source>
        <dbReference type="SAM" id="MobiDB-lite"/>
    </source>
</evidence>
<accession>A0A8S1NP35</accession>
<feature type="compositionally biased region" description="Basic and acidic residues" evidence="1">
    <location>
        <begin position="42"/>
        <end position="54"/>
    </location>
</feature>
<dbReference type="Proteomes" id="UP000692954">
    <property type="component" value="Unassembled WGS sequence"/>
</dbReference>
<reference evidence="2" key="1">
    <citation type="submission" date="2021-01" db="EMBL/GenBank/DDBJ databases">
        <authorList>
            <consortium name="Genoscope - CEA"/>
            <person name="William W."/>
        </authorList>
    </citation>
    <scope>NUCLEOTIDE SEQUENCE</scope>
</reference>